<accession>A0AAW1LYQ4</accession>
<organism evidence="2 3">
    <name type="scientific">Popillia japonica</name>
    <name type="common">Japanese beetle</name>
    <dbReference type="NCBI Taxonomy" id="7064"/>
    <lineage>
        <taxon>Eukaryota</taxon>
        <taxon>Metazoa</taxon>
        <taxon>Ecdysozoa</taxon>
        <taxon>Arthropoda</taxon>
        <taxon>Hexapoda</taxon>
        <taxon>Insecta</taxon>
        <taxon>Pterygota</taxon>
        <taxon>Neoptera</taxon>
        <taxon>Endopterygota</taxon>
        <taxon>Coleoptera</taxon>
        <taxon>Polyphaga</taxon>
        <taxon>Scarabaeiformia</taxon>
        <taxon>Scarabaeidae</taxon>
        <taxon>Rutelinae</taxon>
        <taxon>Popillia</taxon>
    </lineage>
</organism>
<keyword evidence="1" id="KW-0472">Membrane</keyword>
<evidence type="ECO:0000313" key="3">
    <source>
        <dbReference type="Proteomes" id="UP001458880"/>
    </source>
</evidence>
<reference evidence="2 3" key="1">
    <citation type="journal article" date="2024" name="BMC Genomics">
        <title>De novo assembly and annotation of Popillia japonica's genome with initial clues to its potential as an invasive pest.</title>
        <authorList>
            <person name="Cucini C."/>
            <person name="Boschi S."/>
            <person name="Funari R."/>
            <person name="Cardaioli E."/>
            <person name="Iannotti N."/>
            <person name="Marturano G."/>
            <person name="Paoli F."/>
            <person name="Bruttini M."/>
            <person name="Carapelli A."/>
            <person name="Frati F."/>
            <person name="Nardi F."/>
        </authorList>
    </citation>
    <scope>NUCLEOTIDE SEQUENCE [LARGE SCALE GENOMIC DNA]</scope>
    <source>
        <strain evidence="2">DMR45628</strain>
    </source>
</reference>
<dbReference type="Proteomes" id="UP001458880">
    <property type="component" value="Unassembled WGS sequence"/>
</dbReference>
<comment type="caution">
    <text evidence="2">The sequence shown here is derived from an EMBL/GenBank/DDBJ whole genome shotgun (WGS) entry which is preliminary data.</text>
</comment>
<gene>
    <name evidence="2" type="ORF">QE152_g9846</name>
</gene>
<keyword evidence="3" id="KW-1185">Reference proteome</keyword>
<protein>
    <submittedName>
        <fullName evidence="2">Uncharacterized protein</fullName>
    </submittedName>
</protein>
<sequence length="68" mass="7772">MHGKSSKSDMSETHINRLEALYNNICKVKQEQPNSFKRKGIAQSVWTHVDIVILFQLILLYAGPLVMT</sequence>
<name>A0AAW1LYQ4_POPJA</name>
<dbReference type="EMBL" id="JASPKY010000086">
    <property type="protein sequence ID" value="KAK9738452.1"/>
    <property type="molecule type" value="Genomic_DNA"/>
</dbReference>
<keyword evidence="1" id="KW-0812">Transmembrane</keyword>
<evidence type="ECO:0000256" key="1">
    <source>
        <dbReference type="SAM" id="Phobius"/>
    </source>
</evidence>
<keyword evidence="1" id="KW-1133">Transmembrane helix</keyword>
<feature type="transmembrane region" description="Helical" evidence="1">
    <location>
        <begin position="45"/>
        <end position="67"/>
    </location>
</feature>
<proteinExistence type="predicted"/>
<dbReference type="AlphaFoldDB" id="A0AAW1LYQ4"/>
<evidence type="ECO:0000313" key="2">
    <source>
        <dbReference type="EMBL" id="KAK9738452.1"/>
    </source>
</evidence>